<accession>A0A8K0UDT3</accession>
<sequence length="186" mass="20814">MRSTVFLELFSPSLLPSPTGLFTIVSMAVKQRAPQATLPLDRRRRKSEEGRYHIFTSFPTVQVPVEILGSTWQASLVPGFILTSTSKHACPLTVKVAPHASYMGSDHVATVQLPDLSLNPQNRAWENFSLRDQVSASGVDESVNEQGNLRVTEAWNQSRRIPLLKNRFDVRRTFAPHTKHSQHAGQ</sequence>
<dbReference type="EMBL" id="JAEVFJ010000078">
    <property type="protein sequence ID" value="KAH8071908.1"/>
    <property type="molecule type" value="Genomic_DNA"/>
</dbReference>
<dbReference type="Proteomes" id="UP000813824">
    <property type="component" value="Unassembled WGS sequence"/>
</dbReference>
<evidence type="ECO:0000313" key="1">
    <source>
        <dbReference type="EMBL" id="KAH8071908.1"/>
    </source>
</evidence>
<dbReference type="AlphaFoldDB" id="A0A8K0UDT3"/>
<reference evidence="1" key="1">
    <citation type="journal article" date="2021" name="New Phytol.">
        <title>Evolutionary innovations through gain and loss of genes in the ectomycorrhizal Boletales.</title>
        <authorList>
            <person name="Wu G."/>
            <person name="Miyauchi S."/>
            <person name="Morin E."/>
            <person name="Kuo A."/>
            <person name="Drula E."/>
            <person name="Varga T."/>
            <person name="Kohler A."/>
            <person name="Feng B."/>
            <person name="Cao Y."/>
            <person name="Lipzen A."/>
            <person name="Daum C."/>
            <person name="Hundley H."/>
            <person name="Pangilinan J."/>
            <person name="Johnson J."/>
            <person name="Barry K."/>
            <person name="LaButti K."/>
            <person name="Ng V."/>
            <person name="Ahrendt S."/>
            <person name="Min B."/>
            <person name="Choi I.G."/>
            <person name="Park H."/>
            <person name="Plett J.M."/>
            <person name="Magnuson J."/>
            <person name="Spatafora J.W."/>
            <person name="Nagy L.G."/>
            <person name="Henrissat B."/>
            <person name="Grigoriev I.V."/>
            <person name="Yang Z.L."/>
            <person name="Xu J."/>
            <person name="Martin F.M."/>
        </authorList>
    </citation>
    <scope>NUCLEOTIDE SEQUENCE</scope>
    <source>
        <strain evidence="1">KKN 215</strain>
    </source>
</reference>
<keyword evidence="2" id="KW-1185">Reference proteome</keyword>
<name>A0A8K0UDT3_9AGAR</name>
<gene>
    <name evidence="1" type="ORF">BXZ70DRAFT_911642</name>
</gene>
<proteinExistence type="predicted"/>
<comment type="caution">
    <text evidence="1">The sequence shown here is derived from an EMBL/GenBank/DDBJ whole genome shotgun (WGS) entry which is preliminary data.</text>
</comment>
<evidence type="ECO:0000313" key="2">
    <source>
        <dbReference type="Proteomes" id="UP000813824"/>
    </source>
</evidence>
<protein>
    <submittedName>
        <fullName evidence="1">Uncharacterized protein</fullName>
    </submittedName>
</protein>
<organism evidence="1 2">
    <name type="scientific">Cristinia sonorae</name>
    <dbReference type="NCBI Taxonomy" id="1940300"/>
    <lineage>
        <taxon>Eukaryota</taxon>
        <taxon>Fungi</taxon>
        <taxon>Dikarya</taxon>
        <taxon>Basidiomycota</taxon>
        <taxon>Agaricomycotina</taxon>
        <taxon>Agaricomycetes</taxon>
        <taxon>Agaricomycetidae</taxon>
        <taxon>Agaricales</taxon>
        <taxon>Pleurotineae</taxon>
        <taxon>Stephanosporaceae</taxon>
        <taxon>Cristinia</taxon>
    </lineage>
</organism>